<evidence type="ECO:0000313" key="7">
    <source>
        <dbReference type="EMBL" id="RWS24650.1"/>
    </source>
</evidence>
<dbReference type="SUPFAM" id="SSF47459">
    <property type="entry name" value="HLH, helix-loop-helix DNA-binding domain"/>
    <property type="match status" value="1"/>
</dbReference>
<feature type="compositionally biased region" description="Basic residues" evidence="5">
    <location>
        <begin position="97"/>
        <end position="106"/>
    </location>
</feature>
<keyword evidence="4" id="KW-0539">Nucleus</keyword>
<dbReference type="OrthoDB" id="10048995at2759"/>
<evidence type="ECO:0000256" key="4">
    <source>
        <dbReference type="ARBA" id="ARBA00023242"/>
    </source>
</evidence>
<name>A0A443SAZ1_9ACAR</name>
<dbReference type="InterPro" id="IPR050283">
    <property type="entry name" value="E-box_TF_Regulators"/>
</dbReference>
<keyword evidence="3" id="KW-0804">Transcription</keyword>
<dbReference type="InterPro" id="IPR036638">
    <property type="entry name" value="HLH_DNA-bd_sf"/>
</dbReference>
<dbReference type="SMART" id="SM00353">
    <property type="entry name" value="HLH"/>
    <property type="match status" value="1"/>
</dbReference>
<dbReference type="STRING" id="299467.A0A443SAZ1"/>
<dbReference type="PANTHER" id="PTHR23349">
    <property type="entry name" value="BASIC HELIX-LOOP-HELIX TRANSCRIPTION FACTOR, TWIST"/>
    <property type="match status" value="1"/>
</dbReference>
<keyword evidence="8" id="KW-1185">Reference proteome</keyword>
<protein>
    <submittedName>
        <fullName evidence="7">Pancreas transcription factor 1 subunit alpha-like protein</fullName>
    </submittedName>
</protein>
<dbReference type="GO" id="GO:0032502">
    <property type="term" value="P:developmental process"/>
    <property type="evidence" value="ECO:0007669"/>
    <property type="project" value="TreeGrafter"/>
</dbReference>
<evidence type="ECO:0000256" key="5">
    <source>
        <dbReference type="SAM" id="MobiDB-lite"/>
    </source>
</evidence>
<evidence type="ECO:0000256" key="3">
    <source>
        <dbReference type="ARBA" id="ARBA00023163"/>
    </source>
</evidence>
<feature type="domain" description="BHLH" evidence="6">
    <location>
        <begin position="112"/>
        <end position="164"/>
    </location>
</feature>
<accession>A0A443SAZ1</accession>
<dbReference type="InterPro" id="IPR011598">
    <property type="entry name" value="bHLH_dom"/>
</dbReference>
<sequence length="263" mass="29716">MENIDLTNVNRHFLEEHFGNNQHSPTSTAQASLVSASLHENAFSYGFGDCYASNGYLLASSLNYTSYSPCPLSPESDESIATDESMRSHPDQENLRGHRKYKKRRVGTQMVQQRQAANLRERRRMQSINEAFEGLRSHIPTLPYEKRLSKVDTLKLAIGYISFLSEMISSGRNPNDPLSSNQQEKPKKIVINCHKVLNGIPLPGHSLSWTSEKYSNNNGNVKIAKVWTPEDPRRHESQHSLEITENCHDLLAECCSALEDNSD</sequence>
<dbReference type="AlphaFoldDB" id="A0A443SAZ1"/>
<dbReference type="GO" id="GO:0000977">
    <property type="term" value="F:RNA polymerase II transcription regulatory region sequence-specific DNA binding"/>
    <property type="evidence" value="ECO:0007669"/>
    <property type="project" value="TreeGrafter"/>
</dbReference>
<reference evidence="7 8" key="1">
    <citation type="journal article" date="2018" name="Gigascience">
        <title>Genomes of trombidid mites reveal novel predicted allergens and laterally-transferred genes associated with secondary metabolism.</title>
        <authorList>
            <person name="Dong X."/>
            <person name="Chaisiri K."/>
            <person name="Xia D."/>
            <person name="Armstrong S.D."/>
            <person name="Fang Y."/>
            <person name="Donnelly M.J."/>
            <person name="Kadowaki T."/>
            <person name="McGarry J.W."/>
            <person name="Darby A.C."/>
            <person name="Makepeace B.L."/>
        </authorList>
    </citation>
    <scope>NUCLEOTIDE SEQUENCE [LARGE SCALE GENOMIC DNA]</scope>
    <source>
        <strain evidence="7">UoL-UT</strain>
    </source>
</reference>
<evidence type="ECO:0000256" key="1">
    <source>
        <dbReference type="ARBA" id="ARBA00023015"/>
    </source>
</evidence>
<evidence type="ECO:0000313" key="8">
    <source>
        <dbReference type="Proteomes" id="UP000288716"/>
    </source>
</evidence>
<gene>
    <name evidence="7" type="ORF">B4U80_01515</name>
</gene>
<feature type="compositionally biased region" description="Basic and acidic residues" evidence="5">
    <location>
        <begin position="84"/>
        <end position="96"/>
    </location>
</feature>
<keyword evidence="2" id="KW-0238">DNA-binding</keyword>
<dbReference type="Proteomes" id="UP000288716">
    <property type="component" value="Unassembled WGS sequence"/>
</dbReference>
<dbReference type="FunFam" id="4.10.280.10:FF:000035">
    <property type="entry name" value="Pancreas-specific transcription factor 1a"/>
    <property type="match status" value="1"/>
</dbReference>
<dbReference type="VEuPathDB" id="VectorBase:LDEU007390"/>
<comment type="caution">
    <text evidence="7">The sequence shown here is derived from an EMBL/GenBank/DDBJ whole genome shotgun (WGS) entry which is preliminary data.</text>
</comment>
<evidence type="ECO:0000256" key="2">
    <source>
        <dbReference type="ARBA" id="ARBA00023125"/>
    </source>
</evidence>
<dbReference type="Gene3D" id="4.10.280.10">
    <property type="entry name" value="Helix-loop-helix DNA-binding domain"/>
    <property type="match status" value="1"/>
</dbReference>
<dbReference type="CDD" id="cd11417">
    <property type="entry name" value="bHLH_TS_PTF1A"/>
    <property type="match status" value="1"/>
</dbReference>
<dbReference type="GO" id="GO:0046983">
    <property type="term" value="F:protein dimerization activity"/>
    <property type="evidence" value="ECO:0007669"/>
    <property type="project" value="InterPro"/>
</dbReference>
<organism evidence="7 8">
    <name type="scientific">Leptotrombidium deliense</name>
    <dbReference type="NCBI Taxonomy" id="299467"/>
    <lineage>
        <taxon>Eukaryota</taxon>
        <taxon>Metazoa</taxon>
        <taxon>Ecdysozoa</taxon>
        <taxon>Arthropoda</taxon>
        <taxon>Chelicerata</taxon>
        <taxon>Arachnida</taxon>
        <taxon>Acari</taxon>
        <taxon>Acariformes</taxon>
        <taxon>Trombidiformes</taxon>
        <taxon>Prostigmata</taxon>
        <taxon>Anystina</taxon>
        <taxon>Parasitengona</taxon>
        <taxon>Trombiculoidea</taxon>
        <taxon>Trombiculidae</taxon>
        <taxon>Leptotrombidium</taxon>
    </lineage>
</organism>
<proteinExistence type="predicted"/>
<feature type="region of interest" description="Disordered" evidence="5">
    <location>
        <begin position="73"/>
        <end position="109"/>
    </location>
</feature>
<dbReference type="PROSITE" id="PS50888">
    <property type="entry name" value="BHLH"/>
    <property type="match status" value="1"/>
</dbReference>
<keyword evidence="1" id="KW-0805">Transcription regulation</keyword>
<dbReference type="Pfam" id="PF00010">
    <property type="entry name" value="HLH"/>
    <property type="match status" value="1"/>
</dbReference>
<dbReference type="EMBL" id="NCKV01004607">
    <property type="protein sequence ID" value="RWS24650.1"/>
    <property type="molecule type" value="Genomic_DNA"/>
</dbReference>
<dbReference type="GO" id="GO:0000981">
    <property type="term" value="F:DNA-binding transcription factor activity, RNA polymerase II-specific"/>
    <property type="evidence" value="ECO:0007669"/>
    <property type="project" value="TreeGrafter"/>
</dbReference>
<dbReference type="PANTHER" id="PTHR23349:SF112">
    <property type="entry name" value="48 RELATED 1, ISOFORM B"/>
    <property type="match status" value="1"/>
</dbReference>
<evidence type="ECO:0000259" key="6">
    <source>
        <dbReference type="PROSITE" id="PS50888"/>
    </source>
</evidence>